<proteinExistence type="predicted"/>
<keyword evidence="2" id="KW-0732">Signal</keyword>
<dbReference type="AlphaFoldDB" id="A0A563EW75"/>
<sequence>MGRTVVGRRVAGTVLLPLLVVGCSSTHAAPVPVAQPIAPPSTTITTTTTPDSGPSSQLTVQNIVDGRTVTLSDGTNVQVEGLAPMGECWAEMSAQFAATMVLGKPVRVNRGSPASPLKLEDGTDYALLAVGQGAARAEAPSGVMLEAQTAAQQVPSGLWGSPCNGQDAKPTTPAPPPPPPPPATKKPPVTPTTRFVFFFDCEEAKRAGAAPIRRDQPGYRLQLDQNQNGIACE</sequence>
<dbReference type="RefSeq" id="WP_146352075.1">
    <property type="nucleotide sequence ID" value="NZ_VOBR01000008.1"/>
</dbReference>
<dbReference type="InterPro" id="IPR035437">
    <property type="entry name" value="SNase_OB-fold_sf"/>
</dbReference>
<feature type="domain" description="Excalibur calcium-binding" evidence="3">
    <location>
        <begin position="197"/>
        <end position="233"/>
    </location>
</feature>
<protein>
    <recommendedName>
        <fullName evidence="3">Excalibur calcium-binding domain-containing protein</fullName>
    </recommendedName>
</protein>
<dbReference type="EMBL" id="VOBR01000008">
    <property type="protein sequence ID" value="TWP51394.1"/>
    <property type="molecule type" value="Genomic_DNA"/>
</dbReference>
<feature type="compositionally biased region" description="Pro residues" evidence="1">
    <location>
        <begin position="172"/>
        <end position="190"/>
    </location>
</feature>
<evidence type="ECO:0000313" key="5">
    <source>
        <dbReference type="Proteomes" id="UP000316639"/>
    </source>
</evidence>
<evidence type="ECO:0000256" key="1">
    <source>
        <dbReference type="SAM" id="MobiDB-lite"/>
    </source>
</evidence>
<organism evidence="4 5">
    <name type="scientific">Lentzea tibetensis</name>
    <dbReference type="NCBI Taxonomy" id="2591470"/>
    <lineage>
        <taxon>Bacteria</taxon>
        <taxon>Bacillati</taxon>
        <taxon>Actinomycetota</taxon>
        <taxon>Actinomycetes</taxon>
        <taxon>Pseudonocardiales</taxon>
        <taxon>Pseudonocardiaceae</taxon>
        <taxon>Lentzea</taxon>
    </lineage>
</organism>
<evidence type="ECO:0000256" key="2">
    <source>
        <dbReference type="SAM" id="SignalP"/>
    </source>
</evidence>
<evidence type="ECO:0000259" key="3">
    <source>
        <dbReference type="SMART" id="SM00894"/>
    </source>
</evidence>
<feature type="region of interest" description="Disordered" evidence="1">
    <location>
        <begin position="155"/>
        <end position="191"/>
    </location>
</feature>
<dbReference type="Proteomes" id="UP000316639">
    <property type="component" value="Unassembled WGS sequence"/>
</dbReference>
<dbReference type="SMART" id="SM00894">
    <property type="entry name" value="Excalibur"/>
    <property type="match status" value="1"/>
</dbReference>
<accession>A0A563EW75</accession>
<dbReference type="Pfam" id="PF05901">
    <property type="entry name" value="Excalibur"/>
    <property type="match status" value="1"/>
</dbReference>
<dbReference type="PROSITE" id="PS51257">
    <property type="entry name" value="PROKAR_LIPOPROTEIN"/>
    <property type="match status" value="1"/>
</dbReference>
<keyword evidence="5" id="KW-1185">Reference proteome</keyword>
<reference evidence="4 5" key="1">
    <citation type="submission" date="2019-07" db="EMBL/GenBank/DDBJ databases">
        <title>Lentzea xizangensis sp. nov., isolated from Qinghai-Tibetan Plateau Soils.</title>
        <authorList>
            <person name="Huang J."/>
        </authorList>
    </citation>
    <scope>NUCLEOTIDE SEQUENCE [LARGE SCALE GENOMIC DNA]</scope>
    <source>
        <strain evidence="4 5">FXJ1.1311</strain>
    </source>
</reference>
<dbReference type="Gene3D" id="2.40.50.90">
    <property type="match status" value="1"/>
</dbReference>
<dbReference type="SUPFAM" id="SSF50199">
    <property type="entry name" value="Staphylococcal nuclease"/>
    <property type="match status" value="1"/>
</dbReference>
<dbReference type="InterPro" id="IPR008613">
    <property type="entry name" value="Excalibur_Ca-bd_domain"/>
</dbReference>
<feature type="chain" id="PRO_5021702428" description="Excalibur calcium-binding domain-containing protein" evidence="2">
    <location>
        <begin position="29"/>
        <end position="233"/>
    </location>
</feature>
<comment type="caution">
    <text evidence="4">The sequence shown here is derived from an EMBL/GenBank/DDBJ whole genome shotgun (WGS) entry which is preliminary data.</text>
</comment>
<gene>
    <name evidence="4" type="ORF">FKR81_14315</name>
</gene>
<dbReference type="OrthoDB" id="4337778at2"/>
<feature type="signal peptide" evidence="2">
    <location>
        <begin position="1"/>
        <end position="28"/>
    </location>
</feature>
<name>A0A563EW75_9PSEU</name>
<evidence type="ECO:0000313" key="4">
    <source>
        <dbReference type="EMBL" id="TWP51394.1"/>
    </source>
</evidence>